<protein>
    <submittedName>
        <fullName evidence="1">Uncharacterized protein</fullName>
    </submittedName>
</protein>
<evidence type="ECO:0000313" key="2">
    <source>
        <dbReference type="Proteomes" id="UP000054007"/>
    </source>
</evidence>
<dbReference type="EMBL" id="KN880436">
    <property type="protein sequence ID" value="KIY73459.1"/>
    <property type="molecule type" value="Genomic_DNA"/>
</dbReference>
<reference evidence="1 2" key="1">
    <citation type="journal article" date="2015" name="Fungal Genet. Biol.">
        <title>Evolution of novel wood decay mechanisms in Agaricales revealed by the genome sequences of Fistulina hepatica and Cylindrobasidium torrendii.</title>
        <authorList>
            <person name="Floudas D."/>
            <person name="Held B.W."/>
            <person name="Riley R."/>
            <person name="Nagy L.G."/>
            <person name="Koehler G."/>
            <person name="Ransdell A.S."/>
            <person name="Younus H."/>
            <person name="Chow J."/>
            <person name="Chiniquy J."/>
            <person name="Lipzen A."/>
            <person name="Tritt A."/>
            <person name="Sun H."/>
            <person name="Haridas S."/>
            <person name="LaButti K."/>
            <person name="Ohm R.A."/>
            <person name="Kues U."/>
            <person name="Blanchette R.A."/>
            <person name="Grigoriev I.V."/>
            <person name="Minto R.E."/>
            <person name="Hibbett D.S."/>
        </authorList>
    </citation>
    <scope>NUCLEOTIDE SEQUENCE [LARGE SCALE GENOMIC DNA]</scope>
    <source>
        <strain evidence="1 2">FP15055 ss-10</strain>
    </source>
</reference>
<keyword evidence="2" id="KW-1185">Reference proteome</keyword>
<accession>A0A0D7BTF3</accession>
<sequence>MSHFAAGGGAIVLAPSSFYVSTSQLLTGGFHWCALITDVNGTVTRYHWSHRGAVRGEKAEGVDIHPLQNVHTLTTDNNAVFGFWRIDGFTPRAVR</sequence>
<evidence type="ECO:0000313" key="1">
    <source>
        <dbReference type="EMBL" id="KIY73459.1"/>
    </source>
</evidence>
<dbReference type="AlphaFoldDB" id="A0A0D7BTF3"/>
<organism evidence="1 2">
    <name type="scientific">Cylindrobasidium torrendii FP15055 ss-10</name>
    <dbReference type="NCBI Taxonomy" id="1314674"/>
    <lineage>
        <taxon>Eukaryota</taxon>
        <taxon>Fungi</taxon>
        <taxon>Dikarya</taxon>
        <taxon>Basidiomycota</taxon>
        <taxon>Agaricomycotina</taxon>
        <taxon>Agaricomycetes</taxon>
        <taxon>Agaricomycetidae</taxon>
        <taxon>Agaricales</taxon>
        <taxon>Marasmiineae</taxon>
        <taxon>Physalacriaceae</taxon>
        <taxon>Cylindrobasidium</taxon>
    </lineage>
</organism>
<gene>
    <name evidence="1" type="ORF">CYLTODRAFT_417127</name>
</gene>
<dbReference type="OrthoDB" id="2603374at2759"/>
<proteinExistence type="predicted"/>
<dbReference type="Proteomes" id="UP000054007">
    <property type="component" value="Unassembled WGS sequence"/>
</dbReference>
<name>A0A0D7BTF3_9AGAR</name>